<dbReference type="Gene3D" id="3.20.20.140">
    <property type="entry name" value="Metal-dependent hydrolases"/>
    <property type="match status" value="1"/>
</dbReference>
<evidence type="ECO:0000256" key="7">
    <source>
        <dbReference type="ARBA" id="ARBA00022705"/>
    </source>
</evidence>
<keyword evidence="12" id="KW-1185">Reference proteome</keyword>
<dbReference type="Pfam" id="PF14579">
    <property type="entry name" value="HHH_6"/>
    <property type="match status" value="1"/>
</dbReference>
<evidence type="ECO:0000256" key="2">
    <source>
        <dbReference type="ARBA" id="ARBA00009496"/>
    </source>
</evidence>
<dbReference type="Pfam" id="PF02811">
    <property type="entry name" value="PHP"/>
    <property type="match status" value="1"/>
</dbReference>
<dbReference type="InterPro" id="IPR016195">
    <property type="entry name" value="Pol/histidinol_Pase-like"/>
</dbReference>
<dbReference type="InterPro" id="IPR041931">
    <property type="entry name" value="DNA_pol3_alpha_thumb_dom"/>
</dbReference>
<dbReference type="NCBIfam" id="NF004226">
    <property type="entry name" value="PRK05673.1"/>
    <property type="match status" value="1"/>
</dbReference>
<evidence type="ECO:0000313" key="12">
    <source>
        <dbReference type="Proteomes" id="UP001144451"/>
    </source>
</evidence>
<evidence type="ECO:0000256" key="4">
    <source>
        <dbReference type="ARBA" id="ARBA00019114"/>
    </source>
</evidence>
<dbReference type="InterPro" id="IPR003141">
    <property type="entry name" value="Pol/His_phosphatase_N"/>
</dbReference>
<keyword evidence="8 11" id="KW-0239">DNA-directed DNA polymerase</keyword>
<comment type="subcellular location">
    <subcellularLocation>
        <location evidence="1">Cytoplasm</location>
    </subcellularLocation>
</comment>
<organism evidence="11 12">
    <name type="scientific">Brachybacterium conglomeratum</name>
    <dbReference type="NCBI Taxonomy" id="47846"/>
    <lineage>
        <taxon>Bacteria</taxon>
        <taxon>Bacillati</taxon>
        <taxon>Actinomycetota</taxon>
        <taxon>Actinomycetes</taxon>
        <taxon>Micrococcales</taxon>
        <taxon>Dermabacteraceae</taxon>
        <taxon>Brachybacterium</taxon>
    </lineage>
</organism>
<dbReference type="CDD" id="cd12113">
    <property type="entry name" value="PHP_PolIIIA_DnaE3"/>
    <property type="match status" value="1"/>
</dbReference>
<evidence type="ECO:0000256" key="9">
    <source>
        <dbReference type="ARBA" id="ARBA00049244"/>
    </source>
</evidence>
<comment type="caution">
    <text evidence="11">The sequence shown here is derived from an EMBL/GenBank/DDBJ whole genome shotgun (WGS) entry which is preliminary data.</text>
</comment>
<dbReference type="EMBL" id="BSDQ01000001">
    <property type="protein sequence ID" value="GLI31949.1"/>
    <property type="molecule type" value="Genomic_DNA"/>
</dbReference>
<reference evidence="11" key="1">
    <citation type="submission" date="2022-12" db="EMBL/GenBank/DDBJ databases">
        <title>Reference genome sequencing for broad-spectrum identification of bacterial and archaeal isolates by mass spectrometry.</title>
        <authorList>
            <person name="Sekiguchi Y."/>
            <person name="Tourlousse D.M."/>
        </authorList>
    </citation>
    <scope>NUCLEOTIDE SEQUENCE</scope>
    <source>
        <strain evidence="11">5-2</strain>
    </source>
</reference>
<dbReference type="InterPro" id="IPR040982">
    <property type="entry name" value="DNA_pol3_finger"/>
</dbReference>
<dbReference type="Proteomes" id="UP001144451">
    <property type="component" value="Unassembled WGS sequence"/>
</dbReference>
<evidence type="ECO:0000313" key="11">
    <source>
        <dbReference type="EMBL" id="GLI31949.1"/>
    </source>
</evidence>
<dbReference type="InterPro" id="IPR011708">
    <property type="entry name" value="DNA_pol3_alpha_NTPase_dom"/>
</dbReference>
<dbReference type="Pfam" id="PF17657">
    <property type="entry name" value="DNA_pol3_finger"/>
    <property type="match status" value="1"/>
</dbReference>
<dbReference type="InterPro" id="IPR029460">
    <property type="entry name" value="DNAPol_HHH"/>
</dbReference>
<accession>A0ABQ5RJZ3</accession>
<dbReference type="PANTHER" id="PTHR32294:SF0">
    <property type="entry name" value="DNA POLYMERASE III SUBUNIT ALPHA"/>
    <property type="match status" value="1"/>
</dbReference>
<dbReference type="EC" id="2.7.7.7" evidence="3"/>
<dbReference type="SUPFAM" id="SSF89550">
    <property type="entry name" value="PHP domain-like"/>
    <property type="match status" value="1"/>
</dbReference>
<proteinExistence type="inferred from homology"/>
<dbReference type="PANTHER" id="PTHR32294">
    <property type="entry name" value="DNA POLYMERASE III SUBUNIT ALPHA"/>
    <property type="match status" value="1"/>
</dbReference>
<dbReference type="NCBIfam" id="TIGR00594">
    <property type="entry name" value="polc"/>
    <property type="match status" value="1"/>
</dbReference>
<dbReference type="SMART" id="SM00481">
    <property type="entry name" value="POLIIIAc"/>
    <property type="match status" value="1"/>
</dbReference>
<dbReference type="InterPro" id="IPR004013">
    <property type="entry name" value="PHP_dom"/>
</dbReference>
<dbReference type="InterPro" id="IPR004365">
    <property type="entry name" value="NA-bd_OB_tRNA"/>
</dbReference>
<evidence type="ECO:0000256" key="1">
    <source>
        <dbReference type="ARBA" id="ARBA00004496"/>
    </source>
</evidence>
<keyword evidence="5" id="KW-0808">Transferase</keyword>
<name>A0ABQ5RJZ3_9MICO</name>
<comment type="catalytic activity">
    <reaction evidence="9">
        <text>DNA(n) + a 2'-deoxyribonucleoside 5'-triphosphate = DNA(n+1) + diphosphate</text>
        <dbReference type="Rhea" id="RHEA:22508"/>
        <dbReference type="Rhea" id="RHEA-COMP:17339"/>
        <dbReference type="Rhea" id="RHEA-COMP:17340"/>
        <dbReference type="ChEBI" id="CHEBI:33019"/>
        <dbReference type="ChEBI" id="CHEBI:61560"/>
        <dbReference type="ChEBI" id="CHEBI:173112"/>
        <dbReference type="EC" id="2.7.7.7"/>
    </reaction>
</comment>
<evidence type="ECO:0000256" key="8">
    <source>
        <dbReference type="ARBA" id="ARBA00022932"/>
    </source>
</evidence>
<keyword evidence="7" id="KW-0235">DNA replication</keyword>
<gene>
    <name evidence="11" type="ORF">BCONGLO52_27900</name>
</gene>
<comment type="similarity">
    <text evidence="2">Belongs to the DNA polymerase type-C family. DnaE subfamily.</text>
</comment>
<dbReference type="Gene3D" id="1.10.10.1600">
    <property type="entry name" value="Bacterial DNA polymerase III alpha subunit, thumb domain"/>
    <property type="match status" value="1"/>
</dbReference>
<dbReference type="InterPro" id="IPR004805">
    <property type="entry name" value="DnaE2/DnaE/PolC"/>
</dbReference>
<protein>
    <recommendedName>
        <fullName evidence="4">DNA polymerase III subunit alpha</fullName>
        <ecNumber evidence="3">2.7.7.7</ecNumber>
    </recommendedName>
</protein>
<dbReference type="Pfam" id="PF01336">
    <property type="entry name" value="tRNA_anti-codon"/>
    <property type="match status" value="1"/>
</dbReference>
<keyword evidence="6" id="KW-0548">Nucleotidyltransferase</keyword>
<dbReference type="GO" id="GO:0003887">
    <property type="term" value="F:DNA-directed DNA polymerase activity"/>
    <property type="evidence" value="ECO:0007669"/>
    <property type="project" value="UniProtKB-KW"/>
</dbReference>
<sequence>MGMASAGSDDFVHLHVHTDYSLLDGAAKIDKLVAETVNQGQQAVAITDHGYLFGAYEFYKTATDAGVKPIIGIEAYVTPGTSRHDRTRVQWGTKEQQAAGDDVSARGAYTHMTLLSKSTEGMHNLFRLGSAASLDGQMGKWPRMDREILSKYAPGLIATSGCPSGEVQTRLRLGQFDEAVKAAGEFQDMFGRDSYFIELMDHGLDIEKRVTKDLLEVAKAVNAPLVATNDLHYVTEQDATIQDVLLCINSGSRLNDPDRFKFGGSGYFLKSAQQMRELFREFPEACDNTLRIAEMCDVSFTTTSEGANYMPHFPTPGGEDEESWFVKQVQDGLEYRYPAGIPDEVQKRADYEVGIILQMGFPGYFLVVSDYIKWAKEQGIRVGPGRGSGAGSMVAYAMRITDLDPIEHGLLFERFLNPDRVSMPDFDVDFDDRRRGEVIEYVERKYGDDKVSQVVTYGVMKTKNSIKDAARVLDYPFAMGDKITKALPPAVMGKDIPINGIFDPENKRYAEATEFRRMHDEDPDVQKVVEIAKGVEGLTRGWGVHACAVIMSKHTLTDIIPMMRRPSDGQIITQFEYPTCETLGLLKMDFLGLRNLTVLSDAVENMSRNGKTPPDLETLPFDDPATYELLQRGDTLGVFQLDGSGMRTLLRQMKPDQFGDITAVSALYRPGPMGMGSHTNYALRKNGLQEITPIHPELEEPLSEILDETYGVLVYQEQVMQTAQKVAGYSLGEADILRRAMGKKKKAELDKQYVSFEAGMKDNGYSDAAVQALWETLLPFADYAFNKSHSAAYGVVSYWTAYLKANHPTEYMAALLTSTQENRDRLGLYLGDCRHRGITVLPPDVNESDLYFSAVGDDIRFGLSAIRNVGANVVEEIIRTREEKGAFTSFTDFLDKVPLSVCNKRTIESLIKGGAFDSLGHNRRSLVLIHEDAVDSVVDVKRKEAQGQYDLFADVFGGAGGGEGEDAMASGSAATLTIPDLPEWDRKELLAFERNMLGLYVSDHPLYGLEHVIAQNSSTSISSLADDGAVKDGEMVTIAGLITTLQRKTTKKGDMWAIATVEDLEGSIDCLMFPSTYMTVASELAEDLVVSMKGRVDTSKGMPELRVMEMTIPETGGGIDGPVTIALPAMRATEKVVGDLRGVLEDNPGSSEVRVKLQEPGRTTLMQLDKRLAVTPSAALYASLKALLGPGCLS</sequence>
<evidence type="ECO:0000256" key="3">
    <source>
        <dbReference type="ARBA" id="ARBA00012417"/>
    </source>
</evidence>
<dbReference type="Gene3D" id="1.10.150.870">
    <property type="match status" value="1"/>
</dbReference>
<evidence type="ECO:0000256" key="6">
    <source>
        <dbReference type="ARBA" id="ARBA00022695"/>
    </source>
</evidence>
<dbReference type="CDD" id="cd04485">
    <property type="entry name" value="DnaE_OBF"/>
    <property type="match status" value="1"/>
</dbReference>
<evidence type="ECO:0000256" key="5">
    <source>
        <dbReference type="ARBA" id="ARBA00022679"/>
    </source>
</evidence>
<evidence type="ECO:0000259" key="10">
    <source>
        <dbReference type="SMART" id="SM00481"/>
    </source>
</evidence>
<dbReference type="Pfam" id="PF07733">
    <property type="entry name" value="DNA_pol3_alpha"/>
    <property type="match status" value="1"/>
</dbReference>
<feature type="domain" description="Polymerase/histidinol phosphatase N-terminal" evidence="10">
    <location>
        <begin position="12"/>
        <end position="79"/>
    </location>
</feature>